<dbReference type="GO" id="GO:0016020">
    <property type="term" value="C:membrane"/>
    <property type="evidence" value="ECO:0007669"/>
    <property type="project" value="UniProtKB-SubCell"/>
</dbReference>
<evidence type="ECO:0000313" key="7">
    <source>
        <dbReference type="EMBL" id="EAR12548.1"/>
    </source>
</evidence>
<feature type="transmembrane region" description="Helical" evidence="5">
    <location>
        <begin position="128"/>
        <end position="146"/>
    </location>
</feature>
<comment type="subcellular location">
    <subcellularLocation>
        <location evidence="1">Membrane</location>
        <topology evidence="1">Multi-pass membrane protein</topology>
    </subcellularLocation>
</comment>
<dbReference type="Proteomes" id="UP000003053">
    <property type="component" value="Unassembled WGS sequence"/>
</dbReference>
<comment type="caution">
    <text evidence="7">The sequence shown here is derived from an EMBL/GenBank/DDBJ whole genome shotgun (WGS) entry which is preliminary data.</text>
</comment>
<dbReference type="PANTHER" id="PTHR43731:SF9">
    <property type="entry name" value="SLR1461 PROTEIN"/>
    <property type="match status" value="1"/>
</dbReference>
<keyword evidence="2 5" id="KW-0812">Transmembrane</keyword>
<proteinExistence type="predicted"/>
<evidence type="ECO:0000259" key="6">
    <source>
        <dbReference type="Pfam" id="PF01694"/>
    </source>
</evidence>
<feature type="transmembrane region" description="Helical" evidence="5">
    <location>
        <begin position="78"/>
        <end position="96"/>
    </location>
</feature>
<evidence type="ECO:0000256" key="1">
    <source>
        <dbReference type="ARBA" id="ARBA00004141"/>
    </source>
</evidence>
<dbReference type="InterPro" id="IPR050925">
    <property type="entry name" value="Rhomboid_protease_S54"/>
</dbReference>
<dbReference type="InterPro" id="IPR022764">
    <property type="entry name" value="Peptidase_S54_rhomboid_dom"/>
</dbReference>
<dbReference type="STRING" id="313594.PI23P_07980"/>
<feature type="transmembrane region" description="Helical" evidence="5">
    <location>
        <begin position="102"/>
        <end position="121"/>
    </location>
</feature>
<feature type="transmembrane region" description="Helical" evidence="5">
    <location>
        <begin position="152"/>
        <end position="172"/>
    </location>
</feature>
<feature type="domain" description="Peptidase S54 rhomboid" evidence="6">
    <location>
        <begin position="39"/>
        <end position="172"/>
    </location>
</feature>
<gene>
    <name evidence="7" type="ORF">PI23P_07980</name>
</gene>
<dbReference type="OrthoDB" id="465874at2"/>
<dbReference type="eggNOG" id="COG0705">
    <property type="taxonomic scope" value="Bacteria"/>
</dbReference>
<dbReference type="HOGENOM" id="CLU_067823_1_1_10"/>
<reference evidence="7 8" key="1">
    <citation type="submission" date="2006-02" db="EMBL/GenBank/DDBJ databases">
        <authorList>
            <person name="Murray A."/>
            <person name="Staley J."/>
            <person name="Ferriera S."/>
            <person name="Johnson J."/>
            <person name="Kravitz S."/>
            <person name="Halpern A."/>
            <person name="Remington K."/>
            <person name="Beeson K."/>
            <person name="Tran B."/>
            <person name="Rogers Y.-H."/>
            <person name="Friedman R."/>
            <person name="Venter J.C."/>
        </authorList>
    </citation>
    <scope>NUCLEOTIDE SEQUENCE [LARGE SCALE GENOMIC DNA]</scope>
    <source>
        <strain evidence="7 8">23-P</strain>
    </source>
</reference>
<keyword evidence="8" id="KW-1185">Reference proteome</keyword>
<keyword evidence="4 5" id="KW-0472">Membrane</keyword>
<dbReference type="RefSeq" id="WP_004570216.1">
    <property type="nucleotide sequence ID" value="NZ_CH724148.1"/>
</dbReference>
<protein>
    <recommendedName>
        <fullName evidence="6">Peptidase S54 rhomboid domain-containing protein</fullName>
    </recommendedName>
</protein>
<dbReference type="Pfam" id="PF01694">
    <property type="entry name" value="Rhomboid"/>
    <property type="match status" value="1"/>
</dbReference>
<name>A4BZF5_9FLAO</name>
<dbReference type="EMBL" id="AAOG01000002">
    <property type="protein sequence ID" value="EAR12548.1"/>
    <property type="molecule type" value="Genomic_DNA"/>
</dbReference>
<evidence type="ECO:0000256" key="2">
    <source>
        <dbReference type="ARBA" id="ARBA00022692"/>
    </source>
</evidence>
<dbReference type="SUPFAM" id="SSF144091">
    <property type="entry name" value="Rhomboid-like"/>
    <property type="match status" value="1"/>
</dbReference>
<dbReference type="InterPro" id="IPR035952">
    <property type="entry name" value="Rhomboid-like_sf"/>
</dbReference>
<feature type="transmembrane region" description="Helical" evidence="5">
    <location>
        <begin position="7"/>
        <end position="31"/>
    </location>
</feature>
<evidence type="ECO:0000256" key="4">
    <source>
        <dbReference type="ARBA" id="ARBA00023136"/>
    </source>
</evidence>
<evidence type="ECO:0000313" key="8">
    <source>
        <dbReference type="Proteomes" id="UP000003053"/>
    </source>
</evidence>
<dbReference type="GO" id="GO:0004252">
    <property type="term" value="F:serine-type endopeptidase activity"/>
    <property type="evidence" value="ECO:0007669"/>
    <property type="project" value="InterPro"/>
</dbReference>
<evidence type="ECO:0000256" key="5">
    <source>
        <dbReference type="SAM" id="Phobius"/>
    </source>
</evidence>
<dbReference type="AlphaFoldDB" id="A4BZF5"/>
<dbReference type="Gene3D" id="1.20.1540.10">
    <property type="entry name" value="Rhomboid-like"/>
    <property type="match status" value="1"/>
</dbReference>
<sequence length="181" mass="19760">MIQHKYILQLVVLLYAVYFIGLFIPIAKFGIVPRTTHGLIGIFTAPFLHSGIRHLLSNTVPLITLLIILNTVYPTKTVAVFLFITITGGLLVWIFGRNANHIGASGLIYGLVAFLVVNGILEKKYIPIFISIAVGAVYGGLLWGIFPSVRSYISWEGHLFGAVAGVLIAFLLKNGKTNIPL</sequence>
<evidence type="ECO:0000256" key="3">
    <source>
        <dbReference type="ARBA" id="ARBA00022989"/>
    </source>
</evidence>
<feature type="transmembrane region" description="Helical" evidence="5">
    <location>
        <begin position="51"/>
        <end position="71"/>
    </location>
</feature>
<organism evidence="7 8">
    <name type="scientific">Polaribacter irgensii 23-P</name>
    <dbReference type="NCBI Taxonomy" id="313594"/>
    <lineage>
        <taxon>Bacteria</taxon>
        <taxon>Pseudomonadati</taxon>
        <taxon>Bacteroidota</taxon>
        <taxon>Flavobacteriia</taxon>
        <taxon>Flavobacteriales</taxon>
        <taxon>Flavobacteriaceae</taxon>
    </lineage>
</organism>
<dbReference type="PANTHER" id="PTHR43731">
    <property type="entry name" value="RHOMBOID PROTEASE"/>
    <property type="match status" value="1"/>
</dbReference>
<keyword evidence="3 5" id="KW-1133">Transmembrane helix</keyword>
<accession>A4BZF5</accession>